<organism evidence="2 3">
    <name type="scientific">Somion occarium</name>
    <dbReference type="NCBI Taxonomy" id="3059160"/>
    <lineage>
        <taxon>Eukaryota</taxon>
        <taxon>Fungi</taxon>
        <taxon>Dikarya</taxon>
        <taxon>Basidiomycota</taxon>
        <taxon>Agaricomycotina</taxon>
        <taxon>Agaricomycetes</taxon>
        <taxon>Polyporales</taxon>
        <taxon>Cerrenaceae</taxon>
        <taxon>Somion</taxon>
    </lineage>
</organism>
<evidence type="ECO:0000256" key="1">
    <source>
        <dbReference type="SAM" id="MobiDB-lite"/>
    </source>
</evidence>
<feature type="region of interest" description="Disordered" evidence="1">
    <location>
        <begin position="297"/>
        <end position="321"/>
    </location>
</feature>
<reference evidence="3" key="1">
    <citation type="submission" date="2024-04" db="EMBL/GenBank/DDBJ databases">
        <authorList>
            <person name="Shaw F."/>
            <person name="Minotto A."/>
        </authorList>
    </citation>
    <scope>NUCLEOTIDE SEQUENCE [LARGE SCALE GENOMIC DNA]</scope>
</reference>
<dbReference type="Proteomes" id="UP001497453">
    <property type="component" value="Chromosome 11"/>
</dbReference>
<feature type="compositionally biased region" description="Acidic residues" evidence="1">
    <location>
        <begin position="299"/>
        <end position="311"/>
    </location>
</feature>
<feature type="compositionally biased region" description="Low complexity" evidence="1">
    <location>
        <begin position="440"/>
        <end position="454"/>
    </location>
</feature>
<dbReference type="EMBL" id="OZ037954">
    <property type="protein sequence ID" value="CAL1699353.1"/>
    <property type="molecule type" value="Genomic_DNA"/>
</dbReference>
<evidence type="ECO:0000313" key="3">
    <source>
        <dbReference type="Proteomes" id="UP001497453"/>
    </source>
</evidence>
<proteinExistence type="predicted"/>
<gene>
    <name evidence="2" type="ORF">GFSPODELE1_LOCUS2630</name>
</gene>
<feature type="region of interest" description="Disordered" evidence="1">
    <location>
        <begin position="435"/>
        <end position="521"/>
    </location>
</feature>
<sequence length="521" mass="58902">MSSKKGNFTLPNADVDEGREQTRLSVLTSIAASHRHNPRNLESMSYGHANRIAINLCRGSATLNARPQFEVWVEKEAFWRADNTAKDDDVGKDQDDEARERRIRALQRAEATSPTVVAKRKKWYSVRPDFAITATPYGTFTGKSRKALQSSYNPSVGLDRHATVPVLMEWKRRAIRKQEDLDSYVNDDVELFLSAARMQLMRDASLALVQYENNQDIILLIVASGEYWQFRLLPQSQRPTPQEVMVLNGHIRGKEKPTKRNIELDIESDDSFDEDEADLSGDYDPVQEVDVESRSVVFNEDDVENEDEDDGGSSGIANRVEEMKLRPRRRKAFESEVAAIHDRSDERDTTIRSGRGEYILKTSPFESYDEINEHFCDRYKEWSDITEFGTIRSNQQFWRIRQYLEHAANDPKNGLKLQDYDDLAKNEIFVLADPDASNLGSGPSSQQGSAAQSPVFPQMESPLSNPSTPHRPAAASIISSSSLAHTPPSPTVVRTPKRNKTEPPAMHFPNVRSGKDADVDE</sequence>
<feature type="compositionally biased region" description="Low complexity" evidence="1">
    <location>
        <begin position="473"/>
        <end position="482"/>
    </location>
</feature>
<accession>A0ABP1CX95</accession>
<protein>
    <submittedName>
        <fullName evidence="2">Uncharacterized protein</fullName>
    </submittedName>
</protein>
<keyword evidence="3" id="KW-1185">Reference proteome</keyword>
<evidence type="ECO:0000313" key="2">
    <source>
        <dbReference type="EMBL" id="CAL1699353.1"/>
    </source>
</evidence>
<name>A0ABP1CX95_9APHY</name>